<protein>
    <recommendedName>
        <fullName evidence="6">Major facilitator superfamily (MFS) profile domain-containing protein</fullName>
    </recommendedName>
</protein>
<dbReference type="CDD" id="cd17393">
    <property type="entry name" value="MFS_MosC_like"/>
    <property type="match status" value="1"/>
</dbReference>
<gene>
    <name evidence="7" type="ORF">KL86PLE_100400</name>
</gene>
<dbReference type="InterPro" id="IPR051788">
    <property type="entry name" value="MFS_Transporter"/>
</dbReference>
<evidence type="ECO:0000256" key="3">
    <source>
        <dbReference type="ARBA" id="ARBA00022989"/>
    </source>
</evidence>
<feature type="transmembrane region" description="Helical" evidence="5">
    <location>
        <begin position="143"/>
        <end position="165"/>
    </location>
</feature>
<organism evidence="7">
    <name type="scientific">uncultured Pleomorphomonas sp</name>
    <dbReference type="NCBI Taxonomy" id="442121"/>
    <lineage>
        <taxon>Bacteria</taxon>
        <taxon>Pseudomonadati</taxon>
        <taxon>Pseudomonadota</taxon>
        <taxon>Alphaproteobacteria</taxon>
        <taxon>Hyphomicrobiales</taxon>
        <taxon>Pleomorphomonadaceae</taxon>
        <taxon>Pleomorphomonas</taxon>
        <taxon>environmental samples</taxon>
    </lineage>
</organism>
<keyword evidence="3 5" id="KW-1133">Transmembrane helix</keyword>
<dbReference type="GO" id="GO:0016020">
    <property type="term" value="C:membrane"/>
    <property type="evidence" value="ECO:0007669"/>
    <property type="project" value="UniProtKB-SubCell"/>
</dbReference>
<dbReference type="Pfam" id="PF07690">
    <property type="entry name" value="MFS_1"/>
    <property type="match status" value="1"/>
</dbReference>
<keyword evidence="2 5" id="KW-0812">Transmembrane</keyword>
<dbReference type="SUPFAM" id="SSF103473">
    <property type="entry name" value="MFS general substrate transporter"/>
    <property type="match status" value="1"/>
</dbReference>
<evidence type="ECO:0000259" key="6">
    <source>
        <dbReference type="PROSITE" id="PS50850"/>
    </source>
</evidence>
<comment type="subcellular location">
    <subcellularLocation>
        <location evidence="1">Membrane</location>
        <topology evidence="1">Multi-pass membrane protein</topology>
    </subcellularLocation>
</comment>
<dbReference type="GO" id="GO:0022857">
    <property type="term" value="F:transmembrane transporter activity"/>
    <property type="evidence" value="ECO:0007669"/>
    <property type="project" value="InterPro"/>
</dbReference>
<dbReference type="RefSeq" id="WP_288199178.1">
    <property type="nucleotide sequence ID" value="NZ_LT608334.1"/>
</dbReference>
<evidence type="ECO:0000313" key="7">
    <source>
        <dbReference type="EMBL" id="SCM71954.1"/>
    </source>
</evidence>
<dbReference type="PROSITE" id="PS50850">
    <property type="entry name" value="MFS"/>
    <property type="match status" value="1"/>
</dbReference>
<feature type="transmembrane region" description="Helical" evidence="5">
    <location>
        <begin position="300"/>
        <end position="321"/>
    </location>
</feature>
<sequence>MSTAVLPVPDRIGRAEQFSTRVAFFIAGFGGAVWAGLVPFAKTRAGLEAGGLGLLLLAFGIGSIVAMPLAGALAGKYGCRRVLIAASLLVCIALPALATASSPMLLAAALFVLGAGVGSVDCVVNIQAVIVERAAGRALMSGFHGLFSVGGIVGAAGCAGILSLGASPVTVSLAAIAFTAALLAWAAPHFLAFGGDTSGPAFALPHGVVLFIGILCFIVFLTEGAILDWSAVFLTFTRGADPAHAGFGYAAFATTMTIGRLSGDAIVRRVSRTTIILAGALLAASGLLVATLVPSAVATMIGFALVGAGCSNIVPVLYSAIGKQTLMPESVAVPAVTTLGYAGILLGPASIGFIAHVASLPAAFLIISVLLIGVAVSGRFLKA</sequence>
<feature type="transmembrane region" description="Helical" evidence="5">
    <location>
        <begin position="246"/>
        <end position="263"/>
    </location>
</feature>
<feature type="domain" description="Major facilitator superfamily (MFS) profile" evidence="6">
    <location>
        <begin position="16"/>
        <end position="383"/>
    </location>
</feature>
<evidence type="ECO:0000256" key="5">
    <source>
        <dbReference type="SAM" id="Phobius"/>
    </source>
</evidence>
<feature type="transmembrane region" description="Helical" evidence="5">
    <location>
        <begin position="362"/>
        <end position="381"/>
    </location>
</feature>
<dbReference type="PANTHER" id="PTHR23514:SF13">
    <property type="entry name" value="INNER MEMBRANE PROTEIN YBJJ"/>
    <property type="match status" value="1"/>
</dbReference>
<evidence type="ECO:0000256" key="2">
    <source>
        <dbReference type="ARBA" id="ARBA00022692"/>
    </source>
</evidence>
<dbReference type="PANTHER" id="PTHR23514">
    <property type="entry name" value="BYPASS OF STOP CODON PROTEIN 6"/>
    <property type="match status" value="1"/>
</dbReference>
<dbReference type="EMBL" id="FMJD01000002">
    <property type="protein sequence ID" value="SCM71954.1"/>
    <property type="molecule type" value="Genomic_DNA"/>
</dbReference>
<dbReference type="InterPro" id="IPR020846">
    <property type="entry name" value="MFS_dom"/>
</dbReference>
<proteinExistence type="predicted"/>
<name>A0A212L330_9HYPH</name>
<accession>A0A212L330</accession>
<feature type="transmembrane region" description="Helical" evidence="5">
    <location>
        <begin position="106"/>
        <end position="131"/>
    </location>
</feature>
<reference evidence="7" key="1">
    <citation type="submission" date="2016-08" db="EMBL/GenBank/DDBJ databases">
        <authorList>
            <person name="Seilhamer J.J."/>
        </authorList>
    </citation>
    <scope>NUCLEOTIDE SEQUENCE</scope>
    <source>
        <strain evidence="7">86</strain>
    </source>
</reference>
<evidence type="ECO:0000256" key="4">
    <source>
        <dbReference type="ARBA" id="ARBA00023136"/>
    </source>
</evidence>
<dbReference type="InterPro" id="IPR036259">
    <property type="entry name" value="MFS_trans_sf"/>
</dbReference>
<keyword evidence="4 5" id="KW-0472">Membrane</keyword>
<feature type="transmembrane region" description="Helical" evidence="5">
    <location>
        <begin position="53"/>
        <end position="75"/>
    </location>
</feature>
<dbReference type="InterPro" id="IPR011701">
    <property type="entry name" value="MFS"/>
</dbReference>
<evidence type="ECO:0000256" key="1">
    <source>
        <dbReference type="ARBA" id="ARBA00004141"/>
    </source>
</evidence>
<feature type="transmembrane region" description="Helical" evidence="5">
    <location>
        <begin position="275"/>
        <end position="294"/>
    </location>
</feature>
<feature type="transmembrane region" description="Helical" evidence="5">
    <location>
        <begin position="203"/>
        <end position="226"/>
    </location>
</feature>
<dbReference type="Gene3D" id="1.20.1250.20">
    <property type="entry name" value="MFS general substrate transporter like domains"/>
    <property type="match status" value="2"/>
</dbReference>
<feature type="transmembrane region" description="Helical" evidence="5">
    <location>
        <begin position="333"/>
        <end position="356"/>
    </location>
</feature>
<dbReference type="AlphaFoldDB" id="A0A212L330"/>
<feature type="transmembrane region" description="Helical" evidence="5">
    <location>
        <begin position="171"/>
        <end position="191"/>
    </location>
</feature>
<feature type="transmembrane region" description="Helical" evidence="5">
    <location>
        <begin position="21"/>
        <end position="41"/>
    </location>
</feature>
<feature type="transmembrane region" description="Helical" evidence="5">
    <location>
        <begin position="82"/>
        <end position="100"/>
    </location>
</feature>